<comment type="caution">
    <text evidence="12">The sequence shown here is derived from an EMBL/GenBank/DDBJ whole genome shotgun (WGS) entry which is preliminary data.</text>
</comment>
<accession>A0A2G8S746</accession>
<proteinExistence type="inferred from homology"/>
<keyword evidence="3" id="KW-0863">Zinc-finger</keyword>
<feature type="compositionally biased region" description="Polar residues" evidence="11">
    <location>
        <begin position="60"/>
        <end position="72"/>
    </location>
</feature>
<reference evidence="12 13" key="1">
    <citation type="journal article" date="2015" name="Sci. Rep.">
        <title>Chromosome-level genome map provides insights into diverse defense mechanisms in the medicinal fungus Ganoderma sinense.</title>
        <authorList>
            <person name="Zhu Y."/>
            <person name="Xu J."/>
            <person name="Sun C."/>
            <person name="Zhou S."/>
            <person name="Xu H."/>
            <person name="Nelson D.R."/>
            <person name="Qian J."/>
            <person name="Song J."/>
            <person name="Luo H."/>
            <person name="Xiang L."/>
            <person name="Li Y."/>
            <person name="Xu Z."/>
            <person name="Ji A."/>
            <person name="Wang L."/>
            <person name="Lu S."/>
            <person name="Hayward A."/>
            <person name="Sun W."/>
            <person name="Li X."/>
            <person name="Schwartz D.C."/>
            <person name="Wang Y."/>
            <person name="Chen S."/>
        </authorList>
    </citation>
    <scope>NUCLEOTIDE SEQUENCE [LARGE SCALE GENOMIC DNA]</scope>
    <source>
        <strain evidence="12 13">ZZ0214-1</strain>
    </source>
</reference>
<evidence type="ECO:0000256" key="9">
    <source>
        <dbReference type="ARBA" id="ARBA00023242"/>
    </source>
</evidence>
<evidence type="ECO:0000256" key="5">
    <source>
        <dbReference type="ARBA" id="ARBA00022853"/>
    </source>
</evidence>
<dbReference type="EMBL" id="AYKW01000020">
    <property type="protein sequence ID" value="PIL29596.1"/>
    <property type="molecule type" value="Genomic_DNA"/>
</dbReference>
<dbReference type="Proteomes" id="UP000230002">
    <property type="component" value="Unassembled WGS sequence"/>
</dbReference>
<name>A0A2G8S746_9APHY</name>
<dbReference type="AlphaFoldDB" id="A0A2G8S746"/>
<dbReference type="GO" id="GO:0008270">
    <property type="term" value="F:zinc ion binding"/>
    <property type="evidence" value="ECO:0007669"/>
    <property type="project" value="UniProtKB-KW"/>
</dbReference>
<keyword evidence="8" id="KW-0804">Transcription</keyword>
<evidence type="ECO:0000313" key="13">
    <source>
        <dbReference type="Proteomes" id="UP000230002"/>
    </source>
</evidence>
<evidence type="ECO:0000256" key="7">
    <source>
        <dbReference type="ARBA" id="ARBA00023159"/>
    </source>
</evidence>
<keyword evidence="9" id="KW-0539">Nucleus</keyword>
<keyword evidence="2" id="KW-0479">Metal-binding</keyword>
<keyword evidence="5" id="KW-0156">Chromatin regulator</keyword>
<comment type="subcellular location">
    <subcellularLocation>
        <location evidence="1 10">Nucleus</location>
    </subcellularLocation>
</comment>
<dbReference type="GO" id="GO:0006325">
    <property type="term" value="P:chromatin organization"/>
    <property type="evidence" value="ECO:0007669"/>
    <property type="project" value="UniProtKB-KW"/>
</dbReference>
<feature type="compositionally biased region" description="Polar residues" evidence="11">
    <location>
        <begin position="272"/>
        <end position="296"/>
    </location>
</feature>
<evidence type="ECO:0000256" key="8">
    <source>
        <dbReference type="ARBA" id="ARBA00023163"/>
    </source>
</evidence>
<evidence type="ECO:0000256" key="10">
    <source>
        <dbReference type="RuleBase" id="RU261113"/>
    </source>
</evidence>
<keyword evidence="7 10" id="KW-0010">Activator</keyword>
<dbReference type="GO" id="GO:0005634">
    <property type="term" value="C:nucleus"/>
    <property type="evidence" value="ECO:0007669"/>
    <property type="project" value="UniProtKB-SubCell"/>
</dbReference>
<evidence type="ECO:0000256" key="4">
    <source>
        <dbReference type="ARBA" id="ARBA00022833"/>
    </source>
</evidence>
<keyword evidence="4" id="KW-0862">Zinc</keyword>
<evidence type="ECO:0000256" key="6">
    <source>
        <dbReference type="ARBA" id="ARBA00023015"/>
    </source>
</evidence>
<protein>
    <recommendedName>
        <fullName evidence="10">SAGA-associated factor 11</fullName>
    </recommendedName>
</protein>
<evidence type="ECO:0000256" key="2">
    <source>
        <dbReference type="ARBA" id="ARBA00022723"/>
    </source>
</evidence>
<evidence type="ECO:0000256" key="11">
    <source>
        <dbReference type="SAM" id="MobiDB-lite"/>
    </source>
</evidence>
<dbReference type="STRING" id="1077348.A0A2G8S746"/>
<keyword evidence="13" id="KW-1185">Reference proteome</keyword>
<feature type="region of interest" description="Disordered" evidence="11">
    <location>
        <begin position="143"/>
        <end position="233"/>
    </location>
</feature>
<dbReference type="GO" id="GO:0070461">
    <property type="term" value="C:SAGA-type complex"/>
    <property type="evidence" value="ECO:0007669"/>
    <property type="project" value="UniProtKB-ARBA"/>
</dbReference>
<dbReference type="Gene3D" id="3.30.160.60">
    <property type="entry name" value="Classic Zinc Finger"/>
    <property type="match status" value="1"/>
</dbReference>
<feature type="compositionally biased region" description="Polar residues" evidence="11">
    <location>
        <begin position="82"/>
        <end position="93"/>
    </location>
</feature>
<keyword evidence="6" id="KW-0805">Transcription regulation</keyword>
<dbReference type="InterPro" id="IPR013246">
    <property type="entry name" value="SAGA_su_Sgf11"/>
</dbReference>
<sequence>MPKRERDEAVAELSSTVFAAMLEEILMDVVQESHKEIARSRAVCDVCHTRCGAVHVPGPSGTNANASGSRIPTPTGDLKTGDSPSATGANTPVNGKDGNVYFECLECKRQVASNRYAPHLANCMGIGNRRGAARNASVKTKLGNELGKAGSPRLGSEAADGHEGSPKPPPKGKAKAKGKKSEDTALNTNGKRNASPSVSPVKKTKKQKTAASPAARIKPEPEPSNNVSTSRPPHALLLTKFTIGQLLPTASRVPSKLRASSTVSSLHREQRSSSPESGTRLSSPARSISTQASTVIRSPAIGAATLKSKQANGKGRGAAPPPRIPSPPRPPAPPVPVIRMHETDLFVDVDGQGDETGSSTDTDSD</sequence>
<gene>
    <name evidence="12" type="ORF">GSI_08232</name>
</gene>
<organism evidence="12 13">
    <name type="scientific">Ganoderma sinense ZZ0214-1</name>
    <dbReference type="NCBI Taxonomy" id="1077348"/>
    <lineage>
        <taxon>Eukaryota</taxon>
        <taxon>Fungi</taxon>
        <taxon>Dikarya</taxon>
        <taxon>Basidiomycota</taxon>
        <taxon>Agaricomycotina</taxon>
        <taxon>Agaricomycetes</taxon>
        <taxon>Polyporales</taxon>
        <taxon>Polyporaceae</taxon>
        <taxon>Ganoderma</taxon>
    </lineage>
</organism>
<feature type="compositionally biased region" description="Low complexity" evidence="11">
    <location>
        <begin position="355"/>
        <end position="365"/>
    </location>
</feature>
<feature type="region of interest" description="Disordered" evidence="11">
    <location>
        <begin position="247"/>
        <end position="365"/>
    </location>
</feature>
<feature type="compositionally biased region" description="Pro residues" evidence="11">
    <location>
        <begin position="319"/>
        <end position="336"/>
    </location>
</feature>
<feature type="region of interest" description="Disordered" evidence="11">
    <location>
        <begin position="59"/>
        <end position="93"/>
    </location>
</feature>
<dbReference type="Pfam" id="PF08209">
    <property type="entry name" value="Sgf11"/>
    <property type="match status" value="1"/>
</dbReference>
<comment type="similarity">
    <text evidence="10">Belongs to the SGF11 family.</text>
</comment>
<dbReference type="OrthoDB" id="21557at2759"/>
<evidence type="ECO:0000256" key="3">
    <source>
        <dbReference type="ARBA" id="ARBA00022771"/>
    </source>
</evidence>
<evidence type="ECO:0000313" key="12">
    <source>
        <dbReference type="EMBL" id="PIL29596.1"/>
    </source>
</evidence>
<evidence type="ECO:0000256" key="1">
    <source>
        <dbReference type="ARBA" id="ARBA00004123"/>
    </source>
</evidence>